<dbReference type="RefSeq" id="WP_349641962.1">
    <property type="nucleotide sequence ID" value="NZ_CAWVOH010000002.1"/>
</dbReference>
<dbReference type="Proteomes" id="UP001314241">
    <property type="component" value="Unassembled WGS sequence"/>
</dbReference>
<keyword evidence="1" id="KW-1133">Transmembrane helix</keyword>
<sequence length="71" mass="7681">MEKLKNKLSDWLPVIISCFIAVVGALIIIHVGDKANTADWLVLVEVLVFCMVEGGIVGAISTLISKSKNKK</sequence>
<reference evidence="2 3" key="1">
    <citation type="submission" date="2024-01" db="EMBL/GenBank/DDBJ databases">
        <authorList>
            <person name="Botero Cardona J."/>
        </authorList>
    </citation>
    <scope>NUCLEOTIDE SEQUENCE [LARGE SCALE GENOMIC DNA]</scope>
    <source>
        <strain evidence="2 3">LMG 33000</strain>
    </source>
</reference>
<evidence type="ECO:0000313" key="2">
    <source>
        <dbReference type="EMBL" id="CAK8054411.1"/>
    </source>
</evidence>
<accession>A0ABP0ETF3</accession>
<keyword evidence="1" id="KW-0472">Membrane</keyword>
<comment type="caution">
    <text evidence="2">The sequence shown here is derived from an EMBL/GenBank/DDBJ whole genome shotgun (WGS) entry which is preliminary data.</text>
</comment>
<organism evidence="2 3">
    <name type="scientific">Eupransor demetentiae</name>
    <dbReference type="NCBI Taxonomy" id="3109584"/>
    <lineage>
        <taxon>Bacteria</taxon>
        <taxon>Bacillati</taxon>
        <taxon>Bacillota</taxon>
        <taxon>Bacilli</taxon>
        <taxon>Lactobacillales</taxon>
        <taxon>Lactobacillaceae</taxon>
        <taxon>Eupransor</taxon>
    </lineage>
</organism>
<proteinExistence type="predicted"/>
<name>A0ABP0ETF3_9LACO</name>
<feature type="transmembrane region" description="Helical" evidence="1">
    <location>
        <begin position="12"/>
        <end position="32"/>
    </location>
</feature>
<evidence type="ECO:0000256" key="1">
    <source>
        <dbReference type="SAM" id="Phobius"/>
    </source>
</evidence>
<protein>
    <submittedName>
        <fullName evidence="2">Uncharacterized protein</fullName>
    </submittedName>
</protein>
<dbReference type="EMBL" id="CAWVOH010000002">
    <property type="protein sequence ID" value="CAK8054411.1"/>
    <property type="molecule type" value="Genomic_DNA"/>
</dbReference>
<keyword evidence="1" id="KW-0812">Transmembrane</keyword>
<keyword evidence="3" id="KW-1185">Reference proteome</keyword>
<evidence type="ECO:0000313" key="3">
    <source>
        <dbReference type="Proteomes" id="UP001314241"/>
    </source>
</evidence>
<gene>
    <name evidence="2" type="ORF">R54876_GBNLAHCA_00979</name>
</gene>
<feature type="transmembrane region" description="Helical" evidence="1">
    <location>
        <begin position="38"/>
        <end position="64"/>
    </location>
</feature>